<comment type="similarity">
    <text evidence="2">Belongs to the fatty acid desaturase type 1 family. AlkB subfamily.</text>
</comment>
<feature type="transmembrane region" description="Helical" evidence="12">
    <location>
        <begin position="60"/>
        <end position="80"/>
    </location>
</feature>
<evidence type="ECO:0000256" key="5">
    <source>
        <dbReference type="ARBA" id="ARBA00022692"/>
    </source>
</evidence>
<comment type="subcellular location">
    <subcellularLocation>
        <location evidence="1">Cell inner membrane</location>
        <topology evidence="1">Multi-pass membrane protein</topology>
    </subcellularLocation>
</comment>
<evidence type="ECO:0000256" key="7">
    <source>
        <dbReference type="ARBA" id="ARBA00022989"/>
    </source>
</evidence>
<keyword evidence="8" id="KW-0560">Oxidoreductase</keyword>
<evidence type="ECO:0000313" key="15">
    <source>
        <dbReference type="Proteomes" id="UP000260351"/>
    </source>
</evidence>
<dbReference type="AlphaFoldDB" id="A0A3E1K8U3"/>
<evidence type="ECO:0000259" key="13">
    <source>
        <dbReference type="Pfam" id="PF00487"/>
    </source>
</evidence>
<accession>A0A3E1K8U3</accession>
<keyword evidence="4" id="KW-0997">Cell inner membrane</keyword>
<keyword evidence="11 12" id="KW-0472">Membrane</keyword>
<dbReference type="Pfam" id="PF00487">
    <property type="entry name" value="FA_desaturase"/>
    <property type="match status" value="1"/>
</dbReference>
<evidence type="ECO:0000256" key="9">
    <source>
        <dbReference type="ARBA" id="ARBA00023004"/>
    </source>
</evidence>
<dbReference type="EMBL" id="QUZK01000035">
    <property type="protein sequence ID" value="RFF30459.1"/>
    <property type="molecule type" value="Genomic_DNA"/>
</dbReference>
<organism evidence="14 15">
    <name type="scientific">Wenzhouxiangella sediminis</name>
    <dbReference type="NCBI Taxonomy" id="1792836"/>
    <lineage>
        <taxon>Bacteria</taxon>
        <taxon>Pseudomonadati</taxon>
        <taxon>Pseudomonadota</taxon>
        <taxon>Gammaproteobacteria</taxon>
        <taxon>Chromatiales</taxon>
        <taxon>Wenzhouxiangellaceae</taxon>
        <taxon>Wenzhouxiangella</taxon>
    </lineage>
</organism>
<gene>
    <name evidence="14" type="ORF">DZC52_08215</name>
</gene>
<feature type="transmembrane region" description="Helical" evidence="12">
    <location>
        <begin position="130"/>
        <end position="151"/>
    </location>
</feature>
<name>A0A3E1K8U3_9GAMM</name>
<keyword evidence="7 12" id="KW-1133">Transmembrane helix</keyword>
<feature type="domain" description="Fatty acid desaturase" evidence="13">
    <location>
        <begin position="132"/>
        <end position="355"/>
    </location>
</feature>
<feature type="transmembrane region" description="Helical" evidence="12">
    <location>
        <begin position="246"/>
        <end position="270"/>
    </location>
</feature>
<keyword evidence="9" id="KW-0408">Iron</keyword>
<evidence type="ECO:0000256" key="11">
    <source>
        <dbReference type="ARBA" id="ARBA00023136"/>
    </source>
</evidence>
<keyword evidence="6" id="KW-0479">Metal-binding</keyword>
<sequence>MPTGRFGGRLVLTRTFHYVDGDGRPGSYTDRKRHLWLLSVVYPLSPVFAVALHALTGRDWMLAFPLVFGYVVVPMLDALFGEDRSNPPEQTVPELENDRYYRLLTWLTVPLHVVSLVVAAFWAATQGLGPAAWITLALVAGMASGLAVNTAHEMGHKHTRIEQWLSRLALAVPAYGHFTVEHNFGHHRHVATPEDCASARMNESIYRFALREMPGGVFRAWRIERRRLARRGRSAWSPQNTILQSWLMTLLLQVGLVMALGWTTLAFLFIHNLFAWFQLTSANYVEHYGLLRRKDEAGTYERCRPHHSWNSNHVFSNLLLFHLERHSDHHANPNRRYQSLRHFEDLPQLPTGYFGMFVLAYLPPLWFRVMNRRLLGLPHIAGDLAKVNR</sequence>
<dbReference type="PANTHER" id="PTHR38674">
    <property type="entry name" value="ALKANE 1-MONOOXYGENASE 1"/>
    <property type="match status" value="1"/>
</dbReference>
<feature type="transmembrane region" description="Helical" evidence="12">
    <location>
        <begin position="100"/>
        <end position="124"/>
    </location>
</feature>
<comment type="caution">
    <text evidence="14">The sequence shown here is derived from an EMBL/GenBank/DDBJ whole genome shotgun (WGS) entry which is preliminary data.</text>
</comment>
<dbReference type="InterPro" id="IPR005804">
    <property type="entry name" value="FA_desaturase_dom"/>
</dbReference>
<feature type="transmembrane region" description="Helical" evidence="12">
    <location>
        <begin position="349"/>
        <end position="367"/>
    </location>
</feature>
<evidence type="ECO:0000256" key="12">
    <source>
        <dbReference type="SAM" id="Phobius"/>
    </source>
</evidence>
<evidence type="ECO:0000256" key="4">
    <source>
        <dbReference type="ARBA" id="ARBA00022519"/>
    </source>
</evidence>
<reference evidence="14 15" key="1">
    <citation type="submission" date="2018-08" db="EMBL/GenBank/DDBJ databases">
        <title>Wenzhouxiangella salilacus sp. nov., a novel bacterium isolated from a saline lake in Xinjiang Province, China.</title>
        <authorList>
            <person name="Han S."/>
        </authorList>
    </citation>
    <scope>NUCLEOTIDE SEQUENCE [LARGE SCALE GENOMIC DNA]</scope>
    <source>
        <strain evidence="14 15">XDB06</strain>
    </source>
</reference>
<dbReference type="Proteomes" id="UP000260351">
    <property type="component" value="Unassembled WGS sequence"/>
</dbReference>
<evidence type="ECO:0000256" key="2">
    <source>
        <dbReference type="ARBA" id="ARBA00010823"/>
    </source>
</evidence>
<protein>
    <submittedName>
        <fullName evidence="14">Alkane 1-monooxygenase</fullName>
    </submittedName>
</protein>
<keyword evidence="3" id="KW-1003">Cell membrane</keyword>
<dbReference type="GO" id="GO:0046872">
    <property type="term" value="F:metal ion binding"/>
    <property type="evidence" value="ECO:0007669"/>
    <property type="project" value="UniProtKB-KW"/>
</dbReference>
<keyword evidence="15" id="KW-1185">Reference proteome</keyword>
<evidence type="ECO:0000313" key="14">
    <source>
        <dbReference type="EMBL" id="RFF30459.1"/>
    </source>
</evidence>
<dbReference type="CDD" id="cd03512">
    <property type="entry name" value="Alkane-hydroxylase"/>
    <property type="match status" value="1"/>
</dbReference>
<evidence type="ECO:0000256" key="1">
    <source>
        <dbReference type="ARBA" id="ARBA00004429"/>
    </source>
</evidence>
<dbReference type="GO" id="GO:0004497">
    <property type="term" value="F:monooxygenase activity"/>
    <property type="evidence" value="ECO:0007669"/>
    <property type="project" value="UniProtKB-KW"/>
</dbReference>
<evidence type="ECO:0000256" key="10">
    <source>
        <dbReference type="ARBA" id="ARBA00023033"/>
    </source>
</evidence>
<dbReference type="GO" id="GO:0006629">
    <property type="term" value="P:lipid metabolic process"/>
    <property type="evidence" value="ECO:0007669"/>
    <property type="project" value="InterPro"/>
</dbReference>
<feature type="transmembrane region" description="Helical" evidence="12">
    <location>
        <begin position="35"/>
        <end position="54"/>
    </location>
</feature>
<dbReference type="InterPro" id="IPR033885">
    <property type="entry name" value="AlkB/XylM"/>
</dbReference>
<dbReference type="OrthoDB" id="4759734at2"/>
<evidence type="ECO:0000256" key="8">
    <source>
        <dbReference type="ARBA" id="ARBA00023002"/>
    </source>
</evidence>
<keyword evidence="5 12" id="KW-0812">Transmembrane</keyword>
<proteinExistence type="inferred from homology"/>
<evidence type="ECO:0000256" key="3">
    <source>
        <dbReference type="ARBA" id="ARBA00022475"/>
    </source>
</evidence>
<dbReference type="GO" id="GO:0005886">
    <property type="term" value="C:plasma membrane"/>
    <property type="evidence" value="ECO:0007669"/>
    <property type="project" value="UniProtKB-SubCell"/>
</dbReference>
<evidence type="ECO:0000256" key="6">
    <source>
        <dbReference type="ARBA" id="ARBA00022723"/>
    </source>
</evidence>
<dbReference type="PANTHER" id="PTHR38674:SF1">
    <property type="entry name" value="ALKANE 1-MONOOXYGENASE 1"/>
    <property type="match status" value="1"/>
</dbReference>
<keyword evidence="10 14" id="KW-0503">Monooxygenase</keyword>